<keyword evidence="2 7" id="KW-0732">Signal</keyword>
<evidence type="ECO:0000256" key="5">
    <source>
        <dbReference type="ARBA" id="ARBA00023180"/>
    </source>
</evidence>
<dbReference type="InterPro" id="IPR002557">
    <property type="entry name" value="Chitin-bd_dom"/>
</dbReference>
<dbReference type="PANTHER" id="PTHR23301">
    <property type="entry name" value="CHITIN BINDING PERITROPHIN-A"/>
    <property type="match status" value="1"/>
</dbReference>
<evidence type="ECO:0000256" key="2">
    <source>
        <dbReference type="ARBA" id="ARBA00022729"/>
    </source>
</evidence>
<dbReference type="EMBL" id="GFDF01000704">
    <property type="protein sequence ID" value="JAV13380.1"/>
    <property type="molecule type" value="Transcribed_RNA"/>
</dbReference>
<dbReference type="PROSITE" id="PS50940">
    <property type="entry name" value="CHIT_BIND_II"/>
    <property type="match status" value="3"/>
</dbReference>
<keyword evidence="1" id="KW-0147">Chitin-binding</keyword>
<evidence type="ECO:0000256" key="6">
    <source>
        <dbReference type="SAM" id="MobiDB-lite"/>
    </source>
</evidence>
<feature type="region of interest" description="Disordered" evidence="6">
    <location>
        <begin position="23"/>
        <end position="49"/>
    </location>
</feature>
<dbReference type="Gene3D" id="2.170.140.10">
    <property type="entry name" value="Chitin binding domain"/>
    <property type="match status" value="3"/>
</dbReference>
<keyword evidence="3" id="KW-0677">Repeat</keyword>
<dbReference type="GO" id="GO:0005576">
    <property type="term" value="C:extracellular region"/>
    <property type="evidence" value="ECO:0007669"/>
    <property type="project" value="InterPro"/>
</dbReference>
<feature type="domain" description="Chitin-binding type-2" evidence="8">
    <location>
        <begin position="118"/>
        <end position="178"/>
    </location>
</feature>
<evidence type="ECO:0000256" key="4">
    <source>
        <dbReference type="ARBA" id="ARBA00023157"/>
    </source>
</evidence>
<dbReference type="GO" id="GO:0008061">
    <property type="term" value="F:chitin binding"/>
    <property type="evidence" value="ECO:0007669"/>
    <property type="project" value="UniProtKB-KW"/>
</dbReference>
<evidence type="ECO:0000256" key="1">
    <source>
        <dbReference type="ARBA" id="ARBA00022669"/>
    </source>
</evidence>
<feature type="chain" id="PRO_5012499155" evidence="7">
    <location>
        <begin position="22"/>
        <end position="294"/>
    </location>
</feature>
<organism evidence="9">
    <name type="scientific">Nyssomyia neivai</name>
    <dbReference type="NCBI Taxonomy" id="330878"/>
    <lineage>
        <taxon>Eukaryota</taxon>
        <taxon>Metazoa</taxon>
        <taxon>Ecdysozoa</taxon>
        <taxon>Arthropoda</taxon>
        <taxon>Hexapoda</taxon>
        <taxon>Insecta</taxon>
        <taxon>Pterygota</taxon>
        <taxon>Neoptera</taxon>
        <taxon>Endopterygota</taxon>
        <taxon>Diptera</taxon>
        <taxon>Nematocera</taxon>
        <taxon>Psychodoidea</taxon>
        <taxon>Psychodidae</taxon>
        <taxon>Nyssomyia</taxon>
    </lineage>
</organism>
<proteinExistence type="predicted"/>
<feature type="compositionally biased region" description="Polar residues" evidence="6">
    <location>
        <begin position="32"/>
        <end position="41"/>
    </location>
</feature>
<feature type="signal peptide" evidence="7">
    <location>
        <begin position="1"/>
        <end position="21"/>
    </location>
</feature>
<dbReference type="AlphaFoldDB" id="A0A1L8E3R6"/>
<feature type="region of interest" description="Disordered" evidence="6">
    <location>
        <begin position="256"/>
        <end position="294"/>
    </location>
</feature>
<evidence type="ECO:0000313" key="9">
    <source>
        <dbReference type="EMBL" id="JAV13380.1"/>
    </source>
</evidence>
<evidence type="ECO:0000256" key="3">
    <source>
        <dbReference type="ARBA" id="ARBA00022737"/>
    </source>
</evidence>
<dbReference type="SMART" id="SM00494">
    <property type="entry name" value="ChtBD2"/>
    <property type="match status" value="3"/>
</dbReference>
<dbReference type="InterPro" id="IPR036508">
    <property type="entry name" value="Chitin-bd_dom_sf"/>
</dbReference>
<reference evidence="9" key="1">
    <citation type="submission" date="2016-12" db="EMBL/GenBank/DDBJ databases">
        <title>An insight into the sialome and mialome of the sand fly, Nyssomyia neivai.</title>
        <authorList>
            <person name="Sebastian V."/>
            <person name="Goulart T.M."/>
            <person name="Oliveira W."/>
            <person name="Calvo E."/>
            <person name="Oliveira L.F."/>
            <person name="Pinto M.C."/>
            <person name="Rosselino A.M."/>
            <person name="Ribeiro J.M."/>
        </authorList>
    </citation>
    <scope>NUCLEOTIDE SEQUENCE</scope>
</reference>
<evidence type="ECO:0000259" key="8">
    <source>
        <dbReference type="PROSITE" id="PS50940"/>
    </source>
</evidence>
<feature type="domain" description="Chitin-binding type-2" evidence="8">
    <location>
        <begin position="50"/>
        <end position="108"/>
    </location>
</feature>
<dbReference type="InterPro" id="IPR051940">
    <property type="entry name" value="Chitin_bind-dev_reg"/>
</dbReference>
<dbReference type="FunFam" id="2.170.140.10:FF:000002">
    <property type="entry name" value="Gasp, isoform A"/>
    <property type="match status" value="1"/>
</dbReference>
<accession>A0A1L8E3R6</accession>
<keyword evidence="4" id="KW-1015">Disulfide bond</keyword>
<dbReference type="SUPFAM" id="SSF57625">
    <property type="entry name" value="Invertebrate chitin-binding proteins"/>
    <property type="match status" value="3"/>
</dbReference>
<dbReference type="Pfam" id="PF01607">
    <property type="entry name" value="CBM_14"/>
    <property type="match status" value="3"/>
</dbReference>
<keyword evidence="5" id="KW-0325">Glycoprotein</keyword>
<protein>
    <submittedName>
        <fullName evidence="9">Putative peritrophin-1</fullName>
    </submittedName>
</protein>
<name>A0A1L8E3R6_9DIPT</name>
<dbReference type="PANTHER" id="PTHR23301:SF104">
    <property type="entry name" value="BCDNA.GH02976"/>
    <property type="match status" value="1"/>
</dbReference>
<feature type="domain" description="Chitin-binding type-2" evidence="8">
    <location>
        <begin position="183"/>
        <end position="247"/>
    </location>
</feature>
<evidence type="ECO:0000256" key="7">
    <source>
        <dbReference type="SAM" id="SignalP"/>
    </source>
</evidence>
<sequence>MTAPTFLVIISLVLLVGSSLAQAPSRRPGTRKPQTTKSVPQESYDDDGTTDQCPEPFGFFADAEQCDKYYECNDGAIIEKLCPDGMVFNDFSPDQEKCDLPFNIDCTQRPKLQPPQPTLHCPRHHGYFGHEDKGVCDKFYYCVDGKFNMITCPAGLVFNPKTGICTWPDEAHKAGCSSEDVFNFNCPKVNESIAQTHPRYADPDDCQYFYVCINGEVPRRNGCKIGQVFDDTQKRCEWVRKVPECADWYKDRLTDAQLDELENPKPASTRAPGSVPSRRKPMRKHQKQVEQTEQ</sequence>
<feature type="compositionally biased region" description="Basic residues" evidence="6">
    <location>
        <begin position="277"/>
        <end position="286"/>
    </location>
</feature>